<reference evidence="1 2" key="1">
    <citation type="submission" date="2021-12" db="EMBL/GenBank/DDBJ databases">
        <title>Genome sequencing of bacteria with rrn-lacking chromosome and rrn-plasmid.</title>
        <authorList>
            <person name="Anda M."/>
            <person name="Iwasaki W."/>
        </authorList>
    </citation>
    <scope>NUCLEOTIDE SEQUENCE [LARGE SCALE GENOMIC DNA]</scope>
    <source>
        <strain evidence="1 2">NBRC 101262</strain>
    </source>
</reference>
<dbReference type="Proteomes" id="UP001354989">
    <property type="component" value="Chromosome"/>
</dbReference>
<dbReference type="RefSeq" id="WP_332919655.1">
    <property type="nucleotide sequence ID" value="NZ_AP025292.1"/>
</dbReference>
<name>A0ABN6L4Y8_9BACT</name>
<organism evidence="1 2">
    <name type="scientific">Persicobacter psychrovividus</name>
    <dbReference type="NCBI Taxonomy" id="387638"/>
    <lineage>
        <taxon>Bacteria</taxon>
        <taxon>Pseudomonadati</taxon>
        <taxon>Bacteroidota</taxon>
        <taxon>Cytophagia</taxon>
        <taxon>Cytophagales</taxon>
        <taxon>Persicobacteraceae</taxon>
        <taxon>Persicobacter</taxon>
    </lineage>
</organism>
<dbReference type="EMBL" id="AP025292">
    <property type="protein sequence ID" value="BDC98146.1"/>
    <property type="molecule type" value="Genomic_DNA"/>
</dbReference>
<evidence type="ECO:0000313" key="2">
    <source>
        <dbReference type="Proteomes" id="UP001354989"/>
    </source>
</evidence>
<proteinExistence type="predicted"/>
<sequence length="121" mass="13882">MDCRLLVKKRDLIRTDGTAVGVYVPHTAFMRPENAGLYLGVRMKEGYGMVFFPVKEATLDYLLAGKITIRDIYQHHDALSYQIRKSANKAISVIRDEVEGNTLFWGDYFTDLDTSLLVYRN</sequence>
<gene>
    <name evidence="1" type="ORF">PEPS_04270</name>
</gene>
<evidence type="ECO:0000313" key="1">
    <source>
        <dbReference type="EMBL" id="BDC98146.1"/>
    </source>
</evidence>
<accession>A0ABN6L4Y8</accession>
<keyword evidence="2" id="KW-1185">Reference proteome</keyword>
<protein>
    <submittedName>
        <fullName evidence="1">Uncharacterized protein</fullName>
    </submittedName>
</protein>